<dbReference type="AlphaFoldDB" id="A0A0G4NNP0"/>
<accession>A0A0G4NNP0</accession>
<protein>
    <submittedName>
        <fullName evidence="5">Uncharacterized protein</fullName>
    </submittedName>
</protein>
<dbReference type="PROSITE" id="PS50088">
    <property type="entry name" value="ANK_REPEAT"/>
    <property type="match status" value="1"/>
</dbReference>
<dbReference type="PROSITE" id="PS00092">
    <property type="entry name" value="N6_MTASE"/>
    <property type="match status" value="1"/>
</dbReference>
<feature type="repeat" description="ANK" evidence="3">
    <location>
        <begin position="33"/>
        <end position="66"/>
    </location>
</feature>
<dbReference type="InterPro" id="IPR002052">
    <property type="entry name" value="DNA_methylase_N6_adenine_CS"/>
</dbReference>
<evidence type="ECO:0000256" key="4">
    <source>
        <dbReference type="SAM" id="MobiDB-lite"/>
    </source>
</evidence>
<dbReference type="SUPFAM" id="SSF53335">
    <property type="entry name" value="S-adenosyl-L-methionine-dependent methyltransferases"/>
    <property type="match status" value="1"/>
</dbReference>
<keyword evidence="1" id="KW-0489">Methyltransferase</keyword>
<gene>
    <name evidence="5" type="ORF">BN1723_007834</name>
</gene>
<evidence type="ECO:0000256" key="2">
    <source>
        <dbReference type="ARBA" id="ARBA00022679"/>
    </source>
</evidence>
<dbReference type="InterPro" id="IPR029063">
    <property type="entry name" value="SAM-dependent_MTases_sf"/>
</dbReference>
<organism evidence="5 6">
    <name type="scientific">Verticillium longisporum</name>
    <name type="common">Verticillium dahliae var. longisporum</name>
    <dbReference type="NCBI Taxonomy" id="100787"/>
    <lineage>
        <taxon>Eukaryota</taxon>
        <taxon>Fungi</taxon>
        <taxon>Dikarya</taxon>
        <taxon>Ascomycota</taxon>
        <taxon>Pezizomycotina</taxon>
        <taxon>Sordariomycetes</taxon>
        <taxon>Hypocreomycetidae</taxon>
        <taxon>Glomerellales</taxon>
        <taxon>Plectosphaerellaceae</taxon>
        <taxon>Verticillium</taxon>
    </lineage>
</organism>
<feature type="region of interest" description="Disordered" evidence="4">
    <location>
        <begin position="126"/>
        <end position="146"/>
    </location>
</feature>
<dbReference type="GO" id="GO:0003676">
    <property type="term" value="F:nucleic acid binding"/>
    <property type="evidence" value="ECO:0007669"/>
    <property type="project" value="InterPro"/>
</dbReference>
<evidence type="ECO:0000313" key="6">
    <source>
        <dbReference type="Proteomes" id="UP000045706"/>
    </source>
</evidence>
<evidence type="ECO:0000256" key="1">
    <source>
        <dbReference type="ARBA" id="ARBA00022603"/>
    </source>
</evidence>
<dbReference type="InterPro" id="IPR002110">
    <property type="entry name" value="Ankyrin_rpt"/>
</dbReference>
<keyword evidence="3" id="KW-0040">ANK repeat</keyword>
<dbReference type="GO" id="GO:0005737">
    <property type="term" value="C:cytoplasm"/>
    <property type="evidence" value="ECO:0007669"/>
    <property type="project" value="TreeGrafter"/>
</dbReference>
<dbReference type="Gene3D" id="1.25.40.20">
    <property type="entry name" value="Ankyrin repeat-containing domain"/>
    <property type="match status" value="1"/>
</dbReference>
<reference evidence="6" key="1">
    <citation type="submission" date="2015-05" db="EMBL/GenBank/DDBJ databases">
        <authorList>
            <person name="Fogelqvist Johan"/>
        </authorList>
    </citation>
    <scope>NUCLEOTIDE SEQUENCE [LARGE SCALE GENOMIC DNA]</scope>
</reference>
<proteinExistence type="predicted"/>
<evidence type="ECO:0000313" key="5">
    <source>
        <dbReference type="EMBL" id="CRK47956.1"/>
    </source>
</evidence>
<dbReference type="GO" id="GO:0032259">
    <property type="term" value="P:methylation"/>
    <property type="evidence" value="ECO:0007669"/>
    <property type="project" value="UniProtKB-KW"/>
</dbReference>
<dbReference type="PANTHER" id="PTHR13370:SF3">
    <property type="entry name" value="TRNA (GUANINE(10)-N2)-METHYLTRANSFERASE HOMOLOG"/>
    <property type="match status" value="1"/>
</dbReference>
<evidence type="ECO:0000256" key="3">
    <source>
        <dbReference type="PROSITE-ProRule" id="PRU00023"/>
    </source>
</evidence>
<dbReference type="EMBL" id="CVQI01037161">
    <property type="protein sequence ID" value="CRK47956.1"/>
    <property type="molecule type" value="Genomic_DNA"/>
</dbReference>
<sequence>MAQNPYLLAADNSPALLPLLRENPSLASGQDEHGYSLVHAAASYNHLDLLRALIQEFNVDVNLKDEDGETALFVVETVDAAKCLVEELGADIHIRGDDGVTPREKIEVEADFPEVAEYLAGIETERSASSSAAAATNGSIETAEMPPVPEGLAVSVGSMDQTADVPEEVDPEFKRRIEELAGREDFHTPEGQAELRRLVEEAVLGEGLADERSAKMCSSNESSHSSATAVALRALNSTNTPLVRRRWMDGIVCDPPYGVREGLKVLGCRDPEKTPNVIVAGEKYQLPFSFLFVDFFYIAPKKPYSFLAMLDDILEFATQMLVDEGRLSFWMPTANDEDQELNAPTHPCLEIVSVCVQPFNRWSRRLITYRRMPDSQVDQEKLSLHKRAKHEGVTADELNPFRERYFKGFKKEEA</sequence>
<name>A0A0G4NNP0_VERLO</name>
<keyword evidence="2" id="KW-0808">Transferase</keyword>
<dbReference type="Proteomes" id="UP000045706">
    <property type="component" value="Unassembled WGS sequence"/>
</dbReference>
<dbReference type="GO" id="GO:0008168">
    <property type="term" value="F:methyltransferase activity"/>
    <property type="evidence" value="ECO:0007669"/>
    <property type="project" value="UniProtKB-KW"/>
</dbReference>
<dbReference type="InterPro" id="IPR036770">
    <property type="entry name" value="Ankyrin_rpt-contain_sf"/>
</dbReference>
<dbReference type="Pfam" id="PF13857">
    <property type="entry name" value="Ank_5"/>
    <property type="match status" value="1"/>
</dbReference>
<dbReference type="SUPFAM" id="SSF48403">
    <property type="entry name" value="Ankyrin repeat"/>
    <property type="match status" value="1"/>
</dbReference>
<dbReference type="PANTHER" id="PTHR13370">
    <property type="entry name" value="RNA METHYLASE-RELATED"/>
    <property type="match status" value="1"/>
</dbReference>